<evidence type="ECO:0000313" key="3">
    <source>
        <dbReference type="EMBL" id="PZG16447.1"/>
    </source>
</evidence>
<dbReference type="AlphaFoldDB" id="A0A2W2F4G4"/>
<dbReference type="Gene3D" id="2.60.40.10">
    <property type="entry name" value="Immunoglobulins"/>
    <property type="match status" value="1"/>
</dbReference>
<reference evidence="3 4" key="1">
    <citation type="submission" date="2018-01" db="EMBL/GenBank/DDBJ databases">
        <title>Draft genome sequence of Nonomuraea sp. KC333.</title>
        <authorList>
            <person name="Sahin N."/>
            <person name="Saygin H."/>
            <person name="Ay H."/>
        </authorList>
    </citation>
    <scope>NUCLEOTIDE SEQUENCE [LARGE SCALE GENOMIC DNA]</scope>
    <source>
        <strain evidence="3 4">KC333</strain>
    </source>
</reference>
<dbReference type="Proteomes" id="UP000249304">
    <property type="component" value="Unassembled WGS sequence"/>
</dbReference>
<proteinExistence type="predicted"/>
<dbReference type="RefSeq" id="WP_111180675.1">
    <property type="nucleotide sequence ID" value="NZ_POUD01000084.1"/>
</dbReference>
<name>A0A2W2F4G4_9ACTN</name>
<dbReference type="OrthoDB" id="3815242at2"/>
<feature type="chain" id="PRO_5015838877" description="F5/8 type C domain-containing protein" evidence="1">
    <location>
        <begin position="31"/>
        <end position="293"/>
    </location>
</feature>
<dbReference type="Pfam" id="PF00754">
    <property type="entry name" value="F5_F8_type_C"/>
    <property type="match status" value="1"/>
</dbReference>
<organism evidence="3 4">
    <name type="scientific">Nonomuraea aridisoli</name>
    <dbReference type="NCBI Taxonomy" id="2070368"/>
    <lineage>
        <taxon>Bacteria</taxon>
        <taxon>Bacillati</taxon>
        <taxon>Actinomycetota</taxon>
        <taxon>Actinomycetes</taxon>
        <taxon>Streptosporangiales</taxon>
        <taxon>Streptosporangiaceae</taxon>
        <taxon>Nonomuraea</taxon>
    </lineage>
</organism>
<keyword evidence="4" id="KW-1185">Reference proteome</keyword>
<evidence type="ECO:0000313" key="4">
    <source>
        <dbReference type="Proteomes" id="UP000249304"/>
    </source>
</evidence>
<evidence type="ECO:0000256" key="1">
    <source>
        <dbReference type="SAM" id="SignalP"/>
    </source>
</evidence>
<dbReference type="EMBL" id="POUD01000084">
    <property type="protein sequence ID" value="PZG16447.1"/>
    <property type="molecule type" value="Genomic_DNA"/>
</dbReference>
<dbReference type="PROSITE" id="PS50022">
    <property type="entry name" value="FA58C_3"/>
    <property type="match status" value="1"/>
</dbReference>
<comment type="caution">
    <text evidence="3">The sequence shown here is derived from an EMBL/GenBank/DDBJ whole genome shotgun (WGS) entry which is preliminary data.</text>
</comment>
<dbReference type="Gene3D" id="2.60.120.260">
    <property type="entry name" value="Galactose-binding domain-like"/>
    <property type="match status" value="1"/>
</dbReference>
<feature type="signal peptide" evidence="1">
    <location>
        <begin position="1"/>
        <end position="30"/>
    </location>
</feature>
<dbReference type="InterPro" id="IPR000421">
    <property type="entry name" value="FA58C"/>
</dbReference>
<dbReference type="InterPro" id="IPR013783">
    <property type="entry name" value="Ig-like_fold"/>
</dbReference>
<dbReference type="InterPro" id="IPR008979">
    <property type="entry name" value="Galactose-bd-like_sf"/>
</dbReference>
<dbReference type="GO" id="GO:0005975">
    <property type="term" value="P:carbohydrate metabolic process"/>
    <property type="evidence" value="ECO:0007669"/>
    <property type="project" value="UniProtKB-ARBA"/>
</dbReference>
<feature type="domain" description="F5/8 type C" evidence="2">
    <location>
        <begin position="144"/>
        <end position="293"/>
    </location>
</feature>
<evidence type="ECO:0000259" key="2">
    <source>
        <dbReference type="PROSITE" id="PS50022"/>
    </source>
</evidence>
<accession>A0A2W2F4G4</accession>
<dbReference type="SUPFAM" id="SSF49785">
    <property type="entry name" value="Galactose-binding domain-like"/>
    <property type="match status" value="1"/>
</dbReference>
<sequence length="293" mass="30726">MTRLPSARRAWNVPAVLVAAAVLMAAPAYASAPGHGRPPGEPAVQVTIGSPELDIATGQCAGAPITVRLTNPGEQAVYADATLSAPDDLVLQRTMISTYLPAGYTAQVAVPVMAPLETEPGTYPVKVSAGRSTASASVAVTATAPDPSGNLARSASKISASSVHSGYPLCGAVDGDTDSEHWGTSTGWNDGNSTIWPDWFELQWNEPQTVGRVTLHTLNSTRYPVARYGLKDWDVQTLVDGQWKTIASVRGNTQGVVDTAFEPVRTNALRVLLLAGNGGNDYSRIVEVQAFAS</sequence>
<keyword evidence="1" id="KW-0732">Signal</keyword>
<gene>
    <name evidence="3" type="ORF">C1J01_20895</name>
</gene>
<protein>
    <recommendedName>
        <fullName evidence="2">F5/8 type C domain-containing protein</fullName>
    </recommendedName>
</protein>